<dbReference type="Gene3D" id="1.25.10.10">
    <property type="entry name" value="Leucine-rich Repeat Variant"/>
    <property type="match status" value="2"/>
</dbReference>
<feature type="region of interest" description="Disordered" evidence="3">
    <location>
        <begin position="1405"/>
        <end position="1443"/>
    </location>
</feature>
<dbReference type="Proteomes" id="UP000265515">
    <property type="component" value="Unassembled WGS sequence"/>
</dbReference>
<feature type="region of interest" description="Disordered" evidence="3">
    <location>
        <begin position="882"/>
        <end position="949"/>
    </location>
</feature>
<dbReference type="EMBL" id="BFEA01000034">
    <property type="protein sequence ID" value="GBG63021.1"/>
    <property type="molecule type" value="Genomic_DNA"/>
</dbReference>
<organism evidence="4 5">
    <name type="scientific">Chara braunii</name>
    <name type="common">Braun's stonewort</name>
    <dbReference type="NCBI Taxonomy" id="69332"/>
    <lineage>
        <taxon>Eukaryota</taxon>
        <taxon>Viridiplantae</taxon>
        <taxon>Streptophyta</taxon>
        <taxon>Charophyceae</taxon>
        <taxon>Charales</taxon>
        <taxon>Characeae</taxon>
        <taxon>Chara</taxon>
    </lineage>
</organism>
<dbReference type="STRING" id="69332.A0A388JYX4"/>
<feature type="compositionally biased region" description="Basic and acidic residues" evidence="3">
    <location>
        <begin position="564"/>
        <end position="574"/>
    </location>
</feature>
<evidence type="ECO:0000256" key="1">
    <source>
        <dbReference type="PROSITE-ProRule" id="PRU00103"/>
    </source>
</evidence>
<dbReference type="GO" id="GO:0055037">
    <property type="term" value="C:recycling endosome"/>
    <property type="evidence" value="ECO:0007669"/>
    <property type="project" value="TreeGrafter"/>
</dbReference>
<feature type="repeat" description="HEAT" evidence="1">
    <location>
        <begin position="730"/>
        <end position="762"/>
    </location>
</feature>
<reference evidence="4 5" key="1">
    <citation type="journal article" date="2018" name="Cell">
        <title>The Chara Genome: Secondary Complexity and Implications for Plant Terrestrialization.</title>
        <authorList>
            <person name="Nishiyama T."/>
            <person name="Sakayama H."/>
            <person name="Vries J.D."/>
            <person name="Buschmann H."/>
            <person name="Saint-Marcoux D."/>
            <person name="Ullrich K.K."/>
            <person name="Haas F.B."/>
            <person name="Vanderstraeten L."/>
            <person name="Becker D."/>
            <person name="Lang D."/>
            <person name="Vosolsobe S."/>
            <person name="Rombauts S."/>
            <person name="Wilhelmsson P.K.I."/>
            <person name="Janitza P."/>
            <person name="Kern R."/>
            <person name="Heyl A."/>
            <person name="Rumpler F."/>
            <person name="Villalobos L.I.A.C."/>
            <person name="Clay J.M."/>
            <person name="Skokan R."/>
            <person name="Toyoda A."/>
            <person name="Suzuki Y."/>
            <person name="Kagoshima H."/>
            <person name="Schijlen E."/>
            <person name="Tajeshwar N."/>
            <person name="Catarino B."/>
            <person name="Hetherington A.J."/>
            <person name="Saltykova A."/>
            <person name="Bonnot C."/>
            <person name="Breuninger H."/>
            <person name="Symeonidi A."/>
            <person name="Radhakrishnan G.V."/>
            <person name="Van Nieuwerburgh F."/>
            <person name="Deforce D."/>
            <person name="Chang C."/>
            <person name="Karol K.G."/>
            <person name="Hedrich R."/>
            <person name="Ulvskov P."/>
            <person name="Glockner G."/>
            <person name="Delwiche C.F."/>
            <person name="Petrasek J."/>
            <person name="Van de Peer Y."/>
            <person name="Friml J."/>
            <person name="Beilby M."/>
            <person name="Dolan L."/>
            <person name="Kohara Y."/>
            <person name="Sugano S."/>
            <person name="Fujiyama A."/>
            <person name="Delaux P.-M."/>
            <person name="Quint M."/>
            <person name="TheiBen G."/>
            <person name="Hagemann M."/>
            <person name="Harholt J."/>
            <person name="Dunand C."/>
            <person name="Zachgo S."/>
            <person name="Langdale J."/>
            <person name="Maumus F."/>
            <person name="Straeten D.V.D."/>
            <person name="Gould S.B."/>
            <person name="Rensing S.A."/>
        </authorList>
    </citation>
    <scope>NUCLEOTIDE SEQUENCE [LARGE SCALE GENOMIC DNA]</scope>
    <source>
        <strain evidence="4 5">S276</strain>
    </source>
</reference>
<evidence type="ECO:0000256" key="2">
    <source>
        <dbReference type="SAM" id="Coils"/>
    </source>
</evidence>
<evidence type="ECO:0000313" key="5">
    <source>
        <dbReference type="Proteomes" id="UP000265515"/>
    </source>
</evidence>
<dbReference type="OMA" id="DWMHVEC"/>
<dbReference type="PANTHER" id="PTHR32059">
    <property type="entry name" value="RAB11-BINDING PROTEIN RELCH"/>
    <property type="match status" value="1"/>
</dbReference>
<proteinExistence type="predicted"/>
<feature type="repeat" description="HEAT" evidence="1">
    <location>
        <begin position="1168"/>
        <end position="1206"/>
    </location>
</feature>
<feature type="compositionally biased region" description="Basic and acidic residues" evidence="3">
    <location>
        <begin position="538"/>
        <end position="554"/>
    </location>
</feature>
<dbReference type="InterPro" id="IPR006594">
    <property type="entry name" value="LisH"/>
</dbReference>
<dbReference type="InterPro" id="IPR016024">
    <property type="entry name" value="ARM-type_fold"/>
</dbReference>
<protein>
    <recommendedName>
        <fullName evidence="6">LisH domain-containing protein</fullName>
    </recommendedName>
</protein>
<dbReference type="InterPro" id="IPR011989">
    <property type="entry name" value="ARM-like"/>
</dbReference>
<comment type="caution">
    <text evidence="4">The sequence shown here is derived from an EMBL/GenBank/DDBJ whole genome shotgun (WGS) entry which is preliminary data.</text>
</comment>
<name>A0A388JYX4_CHABU</name>
<evidence type="ECO:0008006" key="6">
    <source>
        <dbReference type="Google" id="ProtNLM"/>
    </source>
</evidence>
<feature type="compositionally biased region" description="Basic and acidic residues" evidence="3">
    <location>
        <begin position="299"/>
        <end position="366"/>
    </location>
</feature>
<dbReference type="OrthoDB" id="1695393at2759"/>
<feature type="compositionally biased region" description="Pro residues" evidence="3">
    <location>
        <begin position="1425"/>
        <end position="1438"/>
    </location>
</feature>
<sequence>MEWGGAGPPSYGDFGNKEALRQLVVNFLLQEQYLLTAFELLHELLEDGQASAASKLQDFFADQETFPPDQLMNLQSLQGLDLQKLADEKQAAAELAAVREYELRIAKEDIKNLEEKLAKLEKKVIATFPSGGGGGGGGGVMMTSTAAGAESSKPGLVVAINGGVVRNRNAAPASSLDEDTCPPPPPHHDQHQGGAGGVVVVGEQERRELNHAVKDYLVSSGYKLTAMTFCEEVSDQEFDDGPCGGYGVGGTRDSLHRYYSCYVMVSNGREEVLRESVEEKEQRDAKIAQLSEEIEGLQREMQRRAAEEQERERLREEERAVEREREAERERERALERERERQREIEREREEEERKRREAEDVKNTEAVEETSAKVGQQTRGGVPSGPADASTMSELQQPQGEGAEEEEEEEEGEGKVVSDSTNGSELNQATEEGGSSSSNGFLIIPEEGEDVSESSSDAIVDDRRDTRALSAVSDRSDASGSSNSLTGAEEKQAQSSYGGSGSESGELETTTTADSRGEEEPPPLTQLLKVDLAVRNVQERGGKEEGEADRDHPPVMQQPAMDDDGHPRSAVRADDDDDEEEEEEVRRRQKVATTTAAAAAAAEEEMKTVRIIAESLPKIVPAVLIDKREELLPLIIVAIERHPESQARDVLTHGLFNLIKKPDEHQRKVIMNACVQLAVRIGEQRTEEELLPQCWEQINHKYPERRLLVAQSCGDLAQYVSPEIRTSLILSILLQLTEDPAPLIREAAARNLALLLPLFDTLEKYPKVEEIVFRLVGDSTGTVVDVALGTLVPSVVSWLTQRGGCLSVLLRSLLSRLVVLPGRCPPFSGVEGSVESQLRVLGERERWEIDVLLRMLTEILPQMRSEVLAKLPVLDFPGSGGKKEVVGRKAVERGEEEEQEGEEEGRRRGKLKGEDDVEEEEEEEEERKKAGAAAGTSGSKGAHDDDAAQLSSRVSFTKALLVAYTKSGKSWPEFESIARDLLPGLIQVACTLQPREDGLRRRICQLLLLMGDVFGHHFLAFVVLPTFLVSSGHSADTSYMPDFISQRIQSLKPSTSAGVKLASVCVLPLLLAGVLGSPLMERKYLASFLRDLVLNSSLKNGAWTSSHTPELINAFSFVCTFDELQTCLLGVLWELVMNPHAAVRVTASILLKEMVPSVDSRTIAQQVLPALVTLGSDPNVEVKYSTIGALGAVAQQCKDEAVVDKVRVQIDSFLEDGSHEALVGVVKTLTVAIPFATQSIREYLLHKVLILGTVNLGNVGGVSRKREMVEALWQAARALNGTEMSAQAVKEYYLPVLNSLVREGDLLDPGSREELEGLMRERSGNKFLAIGNAMSTTLQKTTMGTIFGDGGLLGGAMKKDNGGSGNNGGGAAAGGGGVGGVGGGSGVGGMYSLGMIAGAGGPGGGMDFGDRDEHSLPVVSHSYPPTPQNVAPTPPPQEEGRLKRMMRTRYEDLLRPRLRSSPSMNDR</sequence>
<accession>A0A388JYX4</accession>
<feature type="coiled-coil region" evidence="2">
    <location>
        <begin position="96"/>
        <end position="123"/>
    </location>
</feature>
<feature type="compositionally biased region" description="Polar residues" evidence="3">
    <location>
        <begin position="391"/>
        <end position="400"/>
    </location>
</feature>
<dbReference type="Gramene" id="GBG63021">
    <property type="protein sequence ID" value="GBG63021"/>
    <property type="gene ID" value="CBR_g34722"/>
</dbReference>
<feature type="compositionally biased region" description="Low complexity" evidence="3">
    <location>
        <begin position="504"/>
        <end position="513"/>
    </location>
</feature>
<feature type="compositionally biased region" description="Acidic residues" evidence="3">
    <location>
        <begin position="916"/>
        <end position="926"/>
    </location>
</feature>
<dbReference type="SUPFAM" id="SSF48371">
    <property type="entry name" value="ARM repeat"/>
    <property type="match status" value="1"/>
</dbReference>
<evidence type="ECO:0000256" key="3">
    <source>
        <dbReference type="SAM" id="MobiDB-lite"/>
    </source>
</evidence>
<feature type="compositionally biased region" description="Low complexity" evidence="3">
    <location>
        <begin position="932"/>
        <end position="941"/>
    </location>
</feature>
<keyword evidence="5" id="KW-1185">Reference proteome</keyword>
<feature type="compositionally biased region" description="Basic and acidic residues" evidence="3">
    <location>
        <begin position="882"/>
        <end position="894"/>
    </location>
</feature>
<dbReference type="SMART" id="SM00667">
    <property type="entry name" value="LisH"/>
    <property type="match status" value="2"/>
</dbReference>
<dbReference type="PROSITE" id="PS50077">
    <property type="entry name" value="HEAT_REPEAT"/>
    <property type="match status" value="2"/>
</dbReference>
<feature type="region of interest" description="Disordered" evidence="3">
    <location>
        <begin position="299"/>
        <end position="593"/>
    </location>
</feature>
<feature type="region of interest" description="Disordered" evidence="3">
    <location>
        <begin position="171"/>
        <end position="195"/>
    </location>
</feature>
<dbReference type="InterPro" id="IPR040362">
    <property type="entry name" value="RELCH"/>
</dbReference>
<evidence type="ECO:0000313" key="4">
    <source>
        <dbReference type="EMBL" id="GBG63021.1"/>
    </source>
</evidence>
<dbReference type="GO" id="GO:0032367">
    <property type="term" value="P:intracellular cholesterol transport"/>
    <property type="evidence" value="ECO:0007669"/>
    <property type="project" value="InterPro"/>
</dbReference>
<keyword evidence="2" id="KW-0175">Coiled coil</keyword>
<feature type="compositionally biased region" description="Low complexity" evidence="3">
    <location>
        <begin position="471"/>
        <end position="485"/>
    </location>
</feature>
<dbReference type="PROSITE" id="PS50896">
    <property type="entry name" value="LISH"/>
    <property type="match status" value="2"/>
</dbReference>
<feature type="compositionally biased region" description="Acidic residues" evidence="3">
    <location>
        <begin position="895"/>
        <end position="904"/>
    </location>
</feature>
<dbReference type="GO" id="GO:0005802">
    <property type="term" value="C:trans-Golgi network"/>
    <property type="evidence" value="ECO:0007669"/>
    <property type="project" value="InterPro"/>
</dbReference>
<gene>
    <name evidence="4" type="ORF">CBR_g34722</name>
</gene>
<dbReference type="PANTHER" id="PTHR32059:SF0">
    <property type="entry name" value="RAB11-BINDING PROTEIN RELCH"/>
    <property type="match status" value="1"/>
</dbReference>
<feature type="compositionally biased region" description="Acidic residues" evidence="3">
    <location>
        <begin position="403"/>
        <end position="413"/>
    </location>
</feature>
<feature type="compositionally biased region" description="Polar residues" evidence="3">
    <location>
        <begin position="419"/>
        <end position="441"/>
    </location>
</feature>
<feature type="compositionally biased region" description="Acidic residues" evidence="3">
    <location>
        <begin position="575"/>
        <end position="584"/>
    </location>
</feature>
<dbReference type="InterPro" id="IPR021133">
    <property type="entry name" value="HEAT_type_2"/>
</dbReference>